<dbReference type="InterPro" id="IPR014922">
    <property type="entry name" value="YdhG-like"/>
</dbReference>
<dbReference type="STRING" id="1849968.A8C32_12285"/>
<dbReference type="OrthoDB" id="9813231at2"/>
<keyword evidence="3" id="KW-1185">Reference proteome</keyword>
<reference evidence="2 3" key="1">
    <citation type="submission" date="2016-05" db="EMBL/GenBank/DDBJ databases">
        <title>Draft Genome Sequence of Algibacter sp. Strain SK-16 Isolated from the Surface Water of Aburatsubo Inlet.</title>
        <authorList>
            <person name="Wong S.-K."/>
            <person name="Yoshizawa S."/>
            <person name="Nakajima Y."/>
            <person name="Ogura Y."/>
            <person name="Tetsuya H."/>
            <person name="Hamasaki K."/>
        </authorList>
    </citation>
    <scope>NUCLEOTIDE SEQUENCE [LARGE SCALE GENOMIC DNA]</scope>
    <source>
        <strain evidence="2 3">SK-16</strain>
    </source>
</reference>
<accession>A0A1E5TDN6</accession>
<dbReference type="Proteomes" id="UP000095713">
    <property type="component" value="Unassembled WGS sequence"/>
</dbReference>
<evidence type="ECO:0000313" key="3">
    <source>
        <dbReference type="Proteomes" id="UP000095713"/>
    </source>
</evidence>
<dbReference type="SUPFAM" id="SSF159888">
    <property type="entry name" value="YdhG-like"/>
    <property type="match status" value="1"/>
</dbReference>
<sequence>MQSKAASPKQYLDELPEDRKEPIKKLRKQILDNLPKGMEETMSYGMLGYVIPHTVYPSGYHCDPKLPLPFMNLASQKNFVAVYSMAMYSKKELLDWFTLEYAKRCKYKLDMGKSCIRFKKMDDIPFELIGELTAKISTQEWIDIYEGALNKK</sequence>
<organism evidence="2 3">
    <name type="scientific">Flavivirga aquatica</name>
    <dbReference type="NCBI Taxonomy" id="1849968"/>
    <lineage>
        <taxon>Bacteria</taxon>
        <taxon>Pseudomonadati</taxon>
        <taxon>Bacteroidota</taxon>
        <taxon>Flavobacteriia</taxon>
        <taxon>Flavobacteriales</taxon>
        <taxon>Flavobacteriaceae</taxon>
        <taxon>Flavivirga</taxon>
    </lineage>
</organism>
<feature type="domain" description="YdhG-like" evidence="1">
    <location>
        <begin position="19"/>
        <end position="134"/>
    </location>
</feature>
<evidence type="ECO:0000259" key="1">
    <source>
        <dbReference type="Pfam" id="PF08818"/>
    </source>
</evidence>
<comment type="caution">
    <text evidence="2">The sequence shown here is derived from an EMBL/GenBank/DDBJ whole genome shotgun (WGS) entry which is preliminary data.</text>
</comment>
<protein>
    <recommendedName>
        <fullName evidence="1">YdhG-like domain-containing protein</fullName>
    </recommendedName>
</protein>
<gene>
    <name evidence="2" type="ORF">A8C32_12285</name>
</gene>
<dbReference type="RefSeq" id="WP_069828922.1">
    <property type="nucleotide sequence ID" value="NZ_MDJD01000007.1"/>
</dbReference>
<proteinExistence type="predicted"/>
<dbReference type="EMBL" id="MDJD01000007">
    <property type="protein sequence ID" value="OEK09485.1"/>
    <property type="molecule type" value="Genomic_DNA"/>
</dbReference>
<evidence type="ECO:0000313" key="2">
    <source>
        <dbReference type="EMBL" id="OEK09485.1"/>
    </source>
</evidence>
<dbReference type="Gene3D" id="3.90.1150.200">
    <property type="match status" value="1"/>
</dbReference>
<dbReference type="Pfam" id="PF08818">
    <property type="entry name" value="DUF1801"/>
    <property type="match status" value="1"/>
</dbReference>
<dbReference type="AlphaFoldDB" id="A0A1E5TDN6"/>
<name>A0A1E5TDN6_9FLAO</name>